<evidence type="ECO:0000256" key="2">
    <source>
        <dbReference type="SAM" id="SignalP"/>
    </source>
</evidence>
<feature type="region of interest" description="Disordered" evidence="1">
    <location>
        <begin position="27"/>
        <end position="51"/>
    </location>
</feature>
<proteinExistence type="predicted"/>
<name>A0ABR5Z5L2_9GAMM</name>
<feature type="compositionally biased region" description="Low complexity" evidence="1">
    <location>
        <begin position="27"/>
        <end position="41"/>
    </location>
</feature>
<comment type="caution">
    <text evidence="3">The sequence shown here is derived from an EMBL/GenBank/DDBJ whole genome shotgun (WGS) entry which is preliminary data.</text>
</comment>
<feature type="signal peptide" evidence="2">
    <location>
        <begin position="1"/>
        <end position="19"/>
    </location>
</feature>
<organism evidence="3 4">
    <name type="scientific">Stutzerimonas azotifigens</name>
    <dbReference type="NCBI Taxonomy" id="291995"/>
    <lineage>
        <taxon>Bacteria</taxon>
        <taxon>Pseudomonadati</taxon>
        <taxon>Pseudomonadota</taxon>
        <taxon>Gammaproteobacteria</taxon>
        <taxon>Pseudomonadales</taxon>
        <taxon>Pseudomonadaceae</taxon>
        <taxon>Stutzerimonas</taxon>
    </lineage>
</organism>
<keyword evidence="2" id="KW-0732">Signal</keyword>
<evidence type="ECO:0000313" key="4">
    <source>
        <dbReference type="Proteomes" id="UP000786387"/>
    </source>
</evidence>
<reference evidence="3 4" key="1">
    <citation type="submission" date="2020-02" db="EMBL/GenBank/DDBJ databases">
        <title>Synteny-based analysis reveals conserved mechanism for high triclosan tolerance in Pseudomonas, as well as instances of horizontal transfer.</title>
        <authorList>
            <person name="Mcfarland A.G."/>
            <person name="Bertucci H.K."/>
            <person name="Litmann E."/>
            <person name="Shen J."/>
            <person name="Huttenhower C."/>
            <person name="Hartmann E.M."/>
        </authorList>
    </citation>
    <scope>NUCLEOTIDE SEQUENCE [LARGE SCALE GENOMIC DNA]</scope>
    <source>
        <strain evidence="3 4">115A1</strain>
    </source>
</reference>
<dbReference type="InterPro" id="IPR023614">
    <property type="entry name" value="Porin_dom_sf"/>
</dbReference>
<accession>A0ABR5Z5L2</accession>
<protein>
    <submittedName>
        <fullName evidence="3">Uncharacterized protein</fullName>
    </submittedName>
</protein>
<gene>
    <name evidence="3" type="ORF">G7026_19045</name>
</gene>
<dbReference type="Proteomes" id="UP000786387">
    <property type="component" value="Unassembled WGS sequence"/>
</dbReference>
<dbReference type="SUPFAM" id="SSF56935">
    <property type="entry name" value="Porins"/>
    <property type="match status" value="1"/>
</dbReference>
<dbReference type="RefSeq" id="WP_181072471.1">
    <property type="nucleotide sequence ID" value="NZ_JAAMRF010000010.1"/>
</dbReference>
<evidence type="ECO:0000313" key="3">
    <source>
        <dbReference type="EMBL" id="MBA1275449.1"/>
    </source>
</evidence>
<feature type="chain" id="PRO_5047012366" evidence="2">
    <location>
        <begin position="20"/>
        <end position="420"/>
    </location>
</feature>
<dbReference type="Gene3D" id="2.40.160.10">
    <property type="entry name" value="Porin"/>
    <property type="match status" value="1"/>
</dbReference>
<sequence length="420" mass="46300">MKRTLLAIALANVPALALAQASGVPAPASVSDPASAQAAVPPAGPRKPFPHISWQSDDGATALDIGGALRMNYRDEDWESENNGRFLFDTFRVDLKARHHDFFADVNYWFQDDGKRSIDRGYVGYNLSPQSNIQLGAPFKPFGLEPYPQFGWSYHIPFFLGYGVSAGAGIKYNYKNADWDLQAGYFPRMMPSSIRYSPEVGRYKDLDENAIPAVHGDQDNEKRDQVNLRLARTFTGDDWKAEVGGSLAGARLYNATTRDDGDYWAAGLHAVVNHGPWTLTTQGIRYEFDPKNPAGVADNQILMGGNGLTPAFMIAAEGTIASLNLGYDIATPGLGMLKKIKLYNDYSRLFKDESGWADSQMYTAGIQFLALPIIAWLDLTWAKNANPFGGAENGTGWTSTTSSGSNDWYYRTNLNIGYYF</sequence>
<evidence type="ECO:0000256" key="1">
    <source>
        <dbReference type="SAM" id="MobiDB-lite"/>
    </source>
</evidence>
<keyword evidence="4" id="KW-1185">Reference proteome</keyword>
<dbReference type="EMBL" id="JAAMRF010000010">
    <property type="protein sequence ID" value="MBA1275449.1"/>
    <property type="molecule type" value="Genomic_DNA"/>
</dbReference>